<proteinExistence type="predicted"/>
<organism evidence="1 2">
    <name type="scientific">Phytophthora fragariaefolia</name>
    <dbReference type="NCBI Taxonomy" id="1490495"/>
    <lineage>
        <taxon>Eukaryota</taxon>
        <taxon>Sar</taxon>
        <taxon>Stramenopiles</taxon>
        <taxon>Oomycota</taxon>
        <taxon>Peronosporomycetes</taxon>
        <taxon>Peronosporales</taxon>
        <taxon>Peronosporaceae</taxon>
        <taxon>Phytophthora</taxon>
    </lineage>
</organism>
<dbReference type="PANTHER" id="PTHR37066">
    <property type="entry name" value="HELICASE-ASSOCIATED"/>
    <property type="match status" value="1"/>
</dbReference>
<protein>
    <submittedName>
        <fullName evidence="1">Unnamed protein product</fullName>
    </submittedName>
</protein>
<sequence length="393" mass="44784">MPAFEAFHRGNGHCRVPRSFVVPSDEDWPTQSWGLKLGKVVNRIRCGSYSTKVSRDRAQLDELGFVFDVSESDWRERIMPAFEAFHRLNGHCRVLRSFVVPSDENWPTQLWGLKLGTVVNTIRCGGYSTQVSRDRAQLDELGFVFDVLESVWSDRIMPAFETFHQLHGHCRVLRSFVVPSDENWPTQSWGLKLGTVVNTIRCGGYSTQVSRDRAQLDELGFVWNIIEYKWSERILPALQTFCKVHGHCRVYKSFIVPADAAWPENLHGLKLGVVVNRIRFSGSYFNQVVRSLDLLAAIEFDTKIPARKWGERVEPMLATFEQLHGHRVRAVQFRGPVELSLEREGLGHPVGQTGAQIFSGYVTMGGVSLVAKPPLKEDEWIFLVTRVLLVFNL</sequence>
<dbReference type="Proteomes" id="UP001165121">
    <property type="component" value="Unassembled WGS sequence"/>
</dbReference>
<reference evidence="1" key="1">
    <citation type="submission" date="2023-04" db="EMBL/GenBank/DDBJ databases">
        <title>Phytophthora fragariaefolia NBRC 109709.</title>
        <authorList>
            <person name="Ichikawa N."/>
            <person name="Sato H."/>
            <person name="Tonouchi N."/>
        </authorList>
    </citation>
    <scope>NUCLEOTIDE SEQUENCE</scope>
    <source>
        <strain evidence="1">NBRC 109709</strain>
    </source>
</reference>
<evidence type="ECO:0000313" key="2">
    <source>
        <dbReference type="Proteomes" id="UP001165121"/>
    </source>
</evidence>
<evidence type="ECO:0000313" key="1">
    <source>
        <dbReference type="EMBL" id="GMF47991.1"/>
    </source>
</evidence>
<dbReference type="PANTHER" id="PTHR37066:SF1">
    <property type="entry name" value="LNS2_PITP DOMAIN-CONTAINING PROTEIN"/>
    <property type="match status" value="1"/>
</dbReference>
<comment type="caution">
    <text evidence="1">The sequence shown here is derived from an EMBL/GenBank/DDBJ whole genome shotgun (WGS) entry which is preliminary data.</text>
</comment>
<accession>A0A9W7CYT7</accession>
<keyword evidence="2" id="KW-1185">Reference proteome</keyword>
<gene>
    <name evidence="1" type="ORF">Pfra01_001833900</name>
</gene>
<dbReference type="AlphaFoldDB" id="A0A9W7CYT7"/>
<dbReference type="EMBL" id="BSXT01002262">
    <property type="protein sequence ID" value="GMF47991.1"/>
    <property type="molecule type" value="Genomic_DNA"/>
</dbReference>
<name>A0A9W7CYT7_9STRA</name>
<dbReference type="OrthoDB" id="125683at2759"/>